<dbReference type="AlphaFoldDB" id="A0A377QZI4"/>
<evidence type="ECO:0000313" key="3">
    <source>
        <dbReference type="Proteomes" id="UP000254293"/>
    </source>
</evidence>
<feature type="chain" id="PRO_5016731098" evidence="1">
    <location>
        <begin position="18"/>
        <end position="330"/>
    </location>
</feature>
<feature type="signal peptide" evidence="1">
    <location>
        <begin position="1"/>
        <end position="17"/>
    </location>
</feature>
<gene>
    <name evidence="2" type="ORF">NCTC13336_00337</name>
</gene>
<evidence type="ECO:0000313" key="2">
    <source>
        <dbReference type="EMBL" id="STR00140.1"/>
    </source>
</evidence>
<dbReference type="OrthoDB" id="6592373at2"/>
<sequence>MQRLLLLLLAAAVSAHAGETRVRSLDKAGGAIRSPEGRAIYESQMSGKAIPAFRPLDLDTPAAQEILKAAVPAKLHGLSWNFLELRAWPDSPGRYIAVACTVPVSPDAAAGRTDNKQACAGLYDHRSTYTAVVAVLKQENGRYVPAAAPYTENTADAYEDVDKKEDACGKGKKACGKTAAPDTAGFSLRSRNGSNVSGLLMRFDFAPYRLNGDTAAFGLRIGAHEGYSGGSALNQAVSLFAVVGGRLKPVFSAPVYEFADIAGDWNPDGTRQHHISESESVLFFGQPHAGYNDIVLQRRGSKGKRGRTIYRWDAKAQHYRPAAATNSGAK</sequence>
<name>A0A377QZI4_9NEIS</name>
<proteinExistence type="predicted"/>
<protein>
    <submittedName>
        <fullName evidence="2">Uncharacterized protein</fullName>
    </submittedName>
</protein>
<organism evidence="2 3">
    <name type="scientific">Kingella potus</name>
    <dbReference type="NCBI Taxonomy" id="265175"/>
    <lineage>
        <taxon>Bacteria</taxon>
        <taxon>Pseudomonadati</taxon>
        <taxon>Pseudomonadota</taxon>
        <taxon>Betaproteobacteria</taxon>
        <taxon>Neisseriales</taxon>
        <taxon>Neisseriaceae</taxon>
        <taxon>Kingella</taxon>
    </lineage>
</organism>
<dbReference type="RefSeq" id="WP_115307455.1">
    <property type="nucleotide sequence ID" value="NZ_UGJJ01000001.1"/>
</dbReference>
<keyword evidence="3" id="KW-1185">Reference proteome</keyword>
<evidence type="ECO:0000256" key="1">
    <source>
        <dbReference type="SAM" id="SignalP"/>
    </source>
</evidence>
<dbReference type="Proteomes" id="UP000254293">
    <property type="component" value="Unassembled WGS sequence"/>
</dbReference>
<keyword evidence="1" id="KW-0732">Signal</keyword>
<dbReference type="EMBL" id="UGJJ01000001">
    <property type="protein sequence ID" value="STR00140.1"/>
    <property type="molecule type" value="Genomic_DNA"/>
</dbReference>
<reference evidence="2 3" key="1">
    <citation type="submission" date="2018-06" db="EMBL/GenBank/DDBJ databases">
        <authorList>
            <consortium name="Pathogen Informatics"/>
            <person name="Doyle S."/>
        </authorList>
    </citation>
    <scope>NUCLEOTIDE SEQUENCE [LARGE SCALE GENOMIC DNA]</scope>
    <source>
        <strain evidence="2 3">NCTC13336</strain>
    </source>
</reference>
<accession>A0A377QZI4</accession>